<dbReference type="AlphaFoldDB" id="A0A0K3A5P0"/>
<dbReference type="GO" id="GO:0016788">
    <property type="term" value="F:hydrolase activity, acting on ester bonds"/>
    <property type="evidence" value="ECO:0007669"/>
    <property type="project" value="InterPro"/>
</dbReference>
<dbReference type="EMBL" id="CXOI01000064">
    <property type="protein sequence ID" value="CTP91784.1"/>
    <property type="molecule type" value="Genomic_DNA"/>
</dbReference>
<feature type="domain" description="Toxin SymE-like" evidence="2">
    <location>
        <begin position="63"/>
        <end position="114"/>
    </location>
</feature>
<feature type="compositionally biased region" description="Basic residues" evidence="1">
    <location>
        <begin position="55"/>
        <end position="64"/>
    </location>
</feature>
<dbReference type="GO" id="GO:0005737">
    <property type="term" value="C:cytoplasm"/>
    <property type="evidence" value="ECO:0007669"/>
    <property type="project" value="InterPro"/>
</dbReference>
<evidence type="ECO:0000313" key="4">
    <source>
        <dbReference type="Proteomes" id="UP000046187"/>
    </source>
</evidence>
<proteinExistence type="predicted"/>
<dbReference type="Pfam" id="PF08845">
    <property type="entry name" value="SymE_toxin"/>
    <property type="match status" value="1"/>
</dbReference>
<keyword evidence="4" id="KW-1185">Reference proteome</keyword>
<dbReference type="GO" id="GO:0016070">
    <property type="term" value="P:RNA metabolic process"/>
    <property type="evidence" value="ECO:0007669"/>
    <property type="project" value="InterPro"/>
</dbReference>
<gene>
    <name evidence="3" type="ORF">XTALMG727_3547</name>
</gene>
<sequence>MRKPPSRPAATPRKRAPRQTVQFRDWTIVEPTLTPMLTPEQIAAALAAEEARTPRAPRRTRPPQRCKMGYGYYPASNQVVSALRLRGRWLEQLGFAIGSTLRIEVRAGELVVRVAGAD</sequence>
<name>A0A0K3A5P0_9XANT</name>
<protein>
    <recommendedName>
        <fullName evidence="2">Toxin SymE-like domain-containing protein</fullName>
    </recommendedName>
</protein>
<evidence type="ECO:0000256" key="1">
    <source>
        <dbReference type="SAM" id="MobiDB-lite"/>
    </source>
</evidence>
<dbReference type="InterPro" id="IPR014944">
    <property type="entry name" value="Toxin_SymE-like"/>
</dbReference>
<evidence type="ECO:0000313" key="3">
    <source>
        <dbReference type="EMBL" id="CTP91784.1"/>
    </source>
</evidence>
<reference evidence="4" key="1">
    <citation type="submission" date="2015-07" db="EMBL/GenBank/DDBJ databases">
        <authorList>
            <person name="Wibberg D."/>
        </authorList>
    </citation>
    <scope>NUCLEOTIDE SEQUENCE [LARGE SCALE GENOMIC DNA]</scope>
</reference>
<feature type="region of interest" description="Disordered" evidence="1">
    <location>
        <begin position="48"/>
        <end position="68"/>
    </location>
</feature>
<evidence type="ECO:0000259" key="2">
    <source>
        <dbReference type="Pfam" id="PF08845"/>
    </source>
</evidence>
<dbReference type="RefSeq" id="WP_053836435.1">
    <property type="nucleotide sequence ID" value="NZ_CXOI01000064.1"/>
</dbReference>
<dbReference type="Proteomes" id="UP000046187">
    <property type="component" value="Unassembled WGS sequence"/>
</dbReference>
<organism evidence="3 4">
    <name type="scientific">Xanthomonas graminis pv. arrhenatheri LMG 727</name>
    <dbReference type="NCBI Taxonomy" id="1195923"/>
    <lineage>
        <taxon>Bacteria</taxon>
        <taxon>Pseudomonadati</taxon>
        <taxon>Pseudomonadota</taxon>
        <taxon>Gammaproteobacteria</taxon>
        <taxon>Lysobacterales</taxon>
        <taxon>Lysobacteraceae</taxon>
        <taxon>Xanthomonas</taxon>
        <taxon>Xanthomonas translucens group</taxon>
        <taxon>Xanthomonas graminis</taxon>
    </lineage>
</organism>
<accession>A0A0K3A5P0</accession>
<dbReference type="GO" id="GO:0003723">
    <property type="term" value="F:RNA binding"/>
    <property type="evidence" value="ECO:0007669"/>
    <property type="project" value="InterPro"/>
</dbReference>